<keyword evidence="3" id="KW-1003">Cell membrane</keyword>
<evidence type="ECO:0000256" key="10">
    <source>
        <dbReference type="ARBA" id="ARBA00023136"/>
    </source>
</evidence>
<protein>
    <submittedName>
        <fullName evidence="18">Potassium voltage-gated channel subfamily KQT member 1-like isoform X1</fullName>
    </submittedName>
</protein>
<comment type="catalytic activity">
    <reaction evidence="12">
        <text>K(+)(in) = K(+)(out)</text>
        <dbReference type="Rhea" id="RHEA:29463"/>
        <dbReference type="ChEBI" id="CHEBI:29103"/>
    </reaction>
</comment>
<dbReference type="FunCoup" id="A0A2R2MNN4">
    <property type="interactions" value="92"/>
</dbReference>
<dbReference type="PANTHER" id="PTHR47735:SF9">
    <property type="entry name" value="POTASSIUM VOLTAGE-GATED CHANNEL SUBFAMILY KQT MEMBER 4-LIKE ISOFORM X1"/>
    <property type="match status" value="1"/>
</dbReference>
<feature type="compositionally biased region" description="Pro residues" evidence="13">
    <location>
        <begin position="480"/>
        <end position="497"/>
    </location>
</feature>
<evidence type="ECO:0000256" key="6">
    <source>
        <dbReference type="ARBA" id="ARBA00022882"/>
    </source>
</evidence>
<keyword evidence="11" id="KW-0407">Ion channel</keyword>
<dbReference type="RefSeq" id="XP_023931830.1">
    <property type="nucleotide sequence ID" value="XM_024076062.1"/>
</dbReference>
<evidence type="ECO:0000256" key="9">
    <source>
        <dbReference type="ARBA" id="ARBA00023065"/>
    </source>
</evidence>
<dbReference type="GO" id="GO:0008076">
    <property type="term" value="C:voltage-gated potassium channel complex"/>
    <property type="evidence" value="ECO:0007669"/>
    <property type="project" value="TreeGrafter"/>
</dbReference>
<dbReference type="GeneID" id="106180546"/>
<proteinExistence type="predicted"/>
<dbReference type="GO" id="GO:0005249">
    <property type="term" value="F:voltage-gated potassium channel activity"/>
    <property type="evidence" value="ECO:0007669"/>
    <property type="project" value="InterPro"/>
</dbReference>
<organism evidence="17 18">
    <name type="scientific">Lingula anatina</name>
    <name type="common">Brachiopod</name>
    <name type="synonym">Lingula unguis</name>
    <dbReference type="NCBI Taxonomy" id="7574"/>
    <lineage>
        <taxon>Eukaryota</taxon>
        <taxon>Metazoa</taxon>
        <taxon>Spiralia</taxon>
        <taxon>Lophotrochozoa</taxon>
        <taxon>Brachiopoda</taxon>
        <taxon>Linguliformea</taxon>
        <taxon>Lingulata</taxon>
        <taxon>Lingulida</taxon>
        <taxon>Linguloidea</taxon>
        <taxon>Lingulidae</taxon>
        <taxon>Lingula</taxon>
    </lineage>
</organism>
<dbReference type="STRING" id="7574.A0A2R2MNN4"/>
<dbReference type="PRINTS" id="PR00169">
    <property type="entry name" value="KCHANNEL"/>
</dbReference>
<dbReference type="InParanoid" id="A0A2R2MNN4"/>
<evidence type="ECO:0000256" key="14">
    <source>
        <dbReference type="SAM" id="Phobius"/>
    </source>
</evidence>
<keyword evidence="10 14" id="KW-0472">Membrane</keyword>
<evidence type="ECO:0000256" key="8">
    <source>
        <dbReference type="ARBA" id="ARBA00022989"/>
    </source>
</evidence>
<keyword evidence="17" id="KW-1185">Reference proteome</keyword>
<evidence type="ECO:0000256" key="7">
    <source>
        <dbReference type="ARBA" id="ARBA00022958"/>
    </source>
</evidence>
<dbReference type="InterPro" id="IPR013821">
    <property type="entry name" value="K_chnl_volt-dep_KCNQ_C"/>
</dbReference>
<feature type="transmembrane region" description="Helical" evidence="14">
    <location>
        <begin position="111"/>
        <end position="131"/>
    </location>
</feature>
<feature type="transmembrane region" description="Helical" evidence="14">
    <location>
        <begin position="48"/>
        <end position="72"/>
    </location>
</feature>
<keyword evidence="8 14" id="KW-1133">Transmembrane helix</keyword>
<dbReference type="OrthoDB" id="8879391at2759"/>
<dbReference type="FunFam" id="1.10.287.70:FF:000016">
    <property type="entry name" value="Putative potassium voltage-gated channel subfamily KQT member 2"/>
    <property type="match status" value="1"/>
</dbReference>
<evidence type="ECO:0000259" key="15">
    <source>
        <dbReference type="Pfam" id="PF00520"/>
    </source>
</evidence>
<dbReference type="PANTHER" id="PTHR47735">
    <property type="entry name" value="POTASSIUM VOLTAGE-GATED CHANNEL SUBFAMILY KQT MEMBER 4"/>
    <property type="match status" value="1"/>
</dbReference>
<accession>A0A2R2MNN4</accession>
<evidence type="ECO:0000256" key="5">
    <source>
        <dbReference type="ARBA" id="ARBA00022692"/>
    </source>
</evidence>
<dbReference type="Gene3D" id="1.10.287.70">
    <property type="match status" value="1"/>
</dbReference>
<evidence type="ECO:0000256" key="13">
    <source>
        <dbReference type="SAM" id="MobiDB-lite"/>
    </source>
</evidence>
<feature type="region of interest" description="Disordered" evidence="13">
    <location>
        <begin position="465"/>
        <end position="590"/>
    </location>
</feature>
<keyword evidence="7" id="KW-0630">Potassium</keyword>
<keyword evidence="5 14" id="KW-0812">Transmembrane</keyword>
<feature type="compositionally biased region" description="Low complexity" evidence="13">
    <location>
        <begin position="470"/>
        <end position="479"/>
    </location>
</feature>
<keyword evidence="4" id="KW-0633">Potassium transport</keyword>
<dbReference type="Pfam" id="PF03520">
    <property type="entry name" value="KCNQ_channel"/>
    <property type="match status" value="1"/>
</dbReference>
<evidence type="ECO:0000313" key="17">
    <source>
        <dbReference type="Proteomes" id="UP000085678"/>
    </source>
</evidence>
<evidence type="ECO:0000313" key="18">
    <source>
        <dbReference type="RefSeq" id="XP_023931830.1"/>
    </source>
</evidence>
<dbReference type="Proteomes" id="UP000085678">
    <property type="component" value="Unplaced"/>
</dbReference>
<evidence type="ECO:0000256" key="12">
    <source>
        <dbReference type="ARBA" id="ARBA00034430"/>
    </source>
</evidence>
<reference evidence="18" key="1">
    <citation type="submission" date="2025-08" db="UniProtKB">
        <authorList>
            <consortium name="RefSeq"/>
        </authorList>
    </citation>
    <scope>IDENTIFICATION</scope>
    <source>
        <tissue evidence="18">Gonads</tissue>
    </source>
</reference>
<dbReference type="Pfam" id="PF00520">
    <property type="entry name" value="Ion_trans"/>
    <property type="match status" value="1"/>
</dbReference>
<feature type="domain" description="Potassium channel voltage dependent KCNQ C-terminal" evidence="16">
    <location>
        <begin position="339"/>
        <end position="462"/>
    </location>
</feature>
<dbReference type="InterPro" id="IPR003937">
    <property type="entry name" value="K_chnl_volt-dep_KCNQ"/>
</dbReference>
<dbReference type="SUPFAM" id="SSF81324">
    <property type="entry name" value="Voltage-gated potassium channels"/>
    <property type="match status" value="1"/>
</dbReference>
<name>A0A2R2MNN4_LINAN</name>
<evidence type="ECO:0000256" key="4">
    <source>
        <dbReference type="ARBA" id="ARBA00022538"/>
    </source>
</evidence>
<keyword evidence="9" id="KW-0406">Ion transport</keyword>
<evidence type="ECO:0000259" key="16">
    <source>
        <dbReference type="Pfam" id="PF03520"/>
    </source>
</evidence>
<evidence type="ECO:0000256" key="2">
    <source>
        <dbReference type="ARBA" id="ARBA00022448"/>
    </source>
</evidence>
<keyword evidence="2" id="KW-0813">Transport</keyword>
<dbReference type="PRINTS" id="PR01459">
    <property type="entry name" value="KCNQCHANNEL"/>
</dbReference>
<evidence type="ECO:0000256" key="1">
    <source>
        <dbReference type="ARBA" id="ARBA00004651"/>
    </source>
</evidence>
<feature type="region of interest" description="Disordered" evidence="13">
    <location>
        <begin position="243"/>
        <end position="293"/>
    </location>
</feature>
<dbReference type="Gene3D" id="6.10.140.1910">
    <property type="match status" value="2"/>
</dbReference>
<feature type="compositionally biased region" description="Basic and acidic residues" evidence="13">
    <location>
        <begin position="509"/>
        <end position="526"/>
    </location>
</feature>
<sequence length="746" mass="83947">MISQLLFFLELIMVLWYTTEYVLRVWSSGCRSRYQGLEGRLRFSRRPLCVIDVLCIIASVTVLLIGASGVPFTSVLRGLRFFQLLRMVRLDRRGSTWKLLGSVIWAHRQELITTLYIAVLVLIFSAFFVYLVEKDNNPKFETYANALWWAVITLCTVGYGDTVPESWAGKLIAAVCAMSGIAFFALPAGILGSGFALKVHEQQRQKHQIRRRIPAAFLIQSIWRCYAADESSCSLATWKVNVEPPKPPSPQAEKSSFVSRLSTIRRKDRSQSERPILHRSQSPTSPNPSPLISRHFSFKLRNSDRENDSTEALNSLINRTWSHISLTVGDNVLSRENTMTRKESDEDLLESTGQITELTEVHKRAIRAIRKIKYFVARRKFKEALRPYDVKDVIEQYSVGHADMLGRIKTLQGRLDTILGKQGSKAKDVYESKFSLASRVVKIERQVDDIESKLDQLIEMYESDRTCQQGKPSCGGCPSPNSPRPVPPAPPPSPRSPPTRNGATSNGEVKLKSILVDKDKQTKDRLTVQNHHGNPGRNPKRPMQKHLSDLGPRYKKRVTLVHNGSESSMAEEAAVTEKAEPIRRTTSLPATSNARDLSMEMMMDFKGSEKRNSLPGPQQHSHLPSVDIVKENFKGNNPHRVSTNSISNNHLGKQKRMNSVLVEMEEEIEPCETDKLLSDPDVDNSFDSPRNDDVVLQMTESDSDNGLTFSFNGSNDARISSSLPNHLPESEPLLQGSDEIDVKILV</sequence>
<feature type="domain" description="Ion transport" evidence="15">
    <location>
        <begin position="4"/>
        <end position="199"/>
    </location>
</feature>
<feature type="transmembrane region" description="Helical" evidence="14">
    <location>
        <begin position="6"/>
        <end position="27"/>
    </location>
</feature>
<comment type="subcellular location">
    <subcellularLocation>
        <location evidence="1">Cell membrane</location>
        <topology evidence="1">Multi-pass membrane protein</topology>
    </subcellularLocation>
</comment>
<feature type="compositionally biased region" description="Polar residues" evidence="13">
    <location>
        <begin position="252"/>
        <end position="262"/>
    </location>
</feature>
<keyword evidence="6" id="KW-0851">Voltage-gated channel</keyword>
<gene>
    <name evidence="18" type="primary">LOC106180546</name>
</gene>
<feature type="transmembrane region" description="Helical" evidence="14">
    <location>
        <begin position="172"/>
        <end position="197"/>
    </location>
</feature>
<dbReference type="AlphaFoldDB" id="A0A2R2MNN4"/>
<evidence type="ECO:0000256" key="11">
    <source>
        <dbReference type="ARBA" id="ARBA00023303"/>
    </source>
</evidence>
<dbReference type="InterPro" id="IPR005821">
    <property type="entry name" value="Ion_trans_dom"/>
</dbReference>
<evidence type="ECO:0000256" key="3">
    <source>
        <dbReference type="ARBA" id="ARBA00022475"/>
    </source>
</evidence>